<dbReference type="InterPro" id="IPR019775">
    <property type="entry name" value="WD40_repeat_CS"/>
</dbReference>
<dbReference type="Gene3D" id="2.130.10.10">
    <property type="entry name" value="YVTN repeat-like/Quinoprotein amine dehydrogenase"/>
    <property type="match status" value="1"/>
</dbReference>
<dbReference type="PROSITE" id="PS50294">
    <property type="entry name" value="WD_REPEATS_REGION"/>
    <property type="match status" value="3"/>
</dbReference>
<evidence type="ECO:0000256" key="1">
    <source>
        <dbReference type="ARBA" id="ARBA00022574"/>
    </source>
</evidence>
<reference evidence="5" key="1">
    <citation type="journal article" date="2011" name="Genome Res.">
        <title>Phylogeny-wide analysis of social amoeba genomes highlights ancient origins for complex intercellular communication.</title>
        <authorList>
            <person name="Heidel A.J."/>
            <person name="Lawal H.M."/>
            <person name="Felder M."/>
            <person name="Schilde C."/>
            <person name="Helps N.R."/>
            <person name="Tunggal B."/>
            <person name="Rivero F."/>
            <person name="John U."/>
            <person name="Schleicher M."/>
            <person name="Eichinger L."/>
            <person name="Platzer M."/>
            <person name="Noegel A.A."/>
            <person name="Schaap P."/>
            <person name="Gloeckner G."/>
        </authorList>
    </citation>
    <scope>NUCLEOTIDE SEQUENCE [LARGE SCALE GENOMIC DNA]</scope>
    <source>
        <strain evidence="5">SH3</strain>
    </source>
</reference>
<dbReference type="RefSeq" id="XP_004350437.1">
    <property type="nucleotide sequence ID" value="XM_004350387.1"/>
</dbReference>
<dbReference type="OMA" id="LDSSMCL"/>
<gene>
    <name evidence="4" type="primary">wdr61</name>
    <name evidence="4" type="ORF">DFA_11494</name>
</gene>
<dbReference type="SUPFAM" id="SSF50978">
    <property type="entry name" value="WD40 repeat-like"/>
    <property type="match status" value="1"/>
</dbReference>
<dbReference type="OrthoDB" id="538223at2759"/>
<dbReference type="GeneID" id="14866379"/>
<dbReference type="InterPro" id="IPR015943">
    <property type="entry name" value="WD40/YVTN_repeat-like_dom_sf"/>
</dbReference>
<organism evidence="4 5">
    <name type="scientific">Cavenderia fasciculata</name>
    <name type="common">Slime mold</name>
    <name type="synonym">Dictyostelium fasciculatum</name>
    <dbReference type="NCBI Taxonomy" id="261658"/>
    <lineage>
        <taxon>Eukaryota</taxon>
        <taxon>Amoebozoa</taxon>
        <taxon>Evosea</taxon>
        <taxon>Eumycetozoa</taxon>
        <taxon>Dictyostelia</taxon>
        <taxon>Acytosteliales</taxon>
        <taxon>Cavenderiaceae</taxon>
        <taxon>Cavenderia</taxon>
    </lineage>
</organism>
<feature type="repeat" description="WD" evidence="3">
    <location>
        <begin position="197"/>
        <end position="227"/>
    </location>
</feature>
<dbReference type="PANTHER" id="PTHR19879">
    <property type="entry name" value="TRANSCRIPTION INITIATION FACTOR TFIID"/>
    <property type="match status" value="1"/>
</dbReference>
<protein>
    <submittedName>
        <fullName evidence="4">WD40 repeat-containing protein</fullName>
    </submittedName>
</protein>
<dbReference type="InterPro" id="IPR036322">
    <property type="entry name" value="WD40_repeat_dom_sf"/>
</dbReference>
<feature type="repeat" description="WD" evidence="3">
    <location>
        <begin position="282"/>
        <end position="307"/>
    </location>
</feature>
<dbReference type="PANTHER" id="PTHR19879:SF9">
    <property type="entry name" value="TRANSCRIPTION INITIATION FACTOR TFIID SUBUNIT 5"/>
    <property type="match status" value="1"/>
</dbReference>
<feature type="repeat" description="WD" evidence="3">
    <location>
        <begin position="119"/>
        <end position="151"/>
    </location>
</feature>
<proteinExistence type="predicted"/>
<dbReference type="STRING" id="1054147.F4QDA5"/>
<dbReference type="SMART" id="SM00320">
    <property type="entry name" value="WD40"/>
    <property type="match status" value="7"/>
</dbReference>
<dbReference type="Proteomes" id="UP000007797">
    <property type="component" value="Unassembled WGS sequence"/>
</dbReference>
<dbReference type="PROSITE" id="PS50082">
    <property type="entry name" value="WD_REPEATS_2"/>
    <property type="match status" value="5"/>
</dbReference>
<evidence type="ECO:0000313" key="4">
    <source>
        <dbReference type="EMBL" id="EGG13733.1"/>
    </source>
</evidence>
<dbReference type="PROSITE" id="PS00678">
    <property type="entry name" value="WD_REPEATS_1"/>
    <property type="match status" value="1"/>
</dbReference>
<feature type="repeat" description="WD" evidence="3">
    <location>
        <begin position="68"/>
        <end position="109"/>
    </location>
</feature>
<sequence>MYEITKKITGAHEEGIWCVSWKGDTVATGGMSSKVKTWCKILTLLHSTLSLSLRNATSTNFLTDRKTFTNHTLGVSSLDIDENCQNFVTSGLDSHVRLWNLTDNTLSKDIDVGPLGTWSTAFSPKGDIFVTVSQKGAVNIWSSKTGDKIRTFQTGTPSKVSILNATYSPKDNHIACAGSDGVVSIYDVETGKRVNNFNAHSTSIRSICYSPDGATIFTASEDTQIRISDPLSSSGSIASFQGHSSWVLSVACSNDGKKIASGSSDRRVKIWDISTRKCDHTFQDHADQVWGVAWSPDGSKLVSVSDDCKPFIQFTLLRKIGAVKHICHSSYSGWQE</sequence>
<evidence type="ECO:0000313" key="5">
    <source>
        <dbReference type="Proteomes" id="UP000007797"/>
    </source>
</evidence>
<dbReference type="AlphaFoldDB" id="F4QDA5"/>
<name>F4QDA5_CACFS</name>
<keyword evidence="1 3" id="KW-0853">WD repeat</keyword>
<evidence type="ECO:0000256" key="2">
    <source>
        <dbReference type="ARBA" id="ARBA00022737"/>
    </source>
</evidence>
<dbReference type="KEGG" id="dfa:DFA_11494"/>
<dbReference type="InterPro" id="IPR001680">
    <property type="entry name" value="WD40_rpt"/>
</dbReference>
<evidence type="ECO:0000256" key="3">
    <source>
        <dbReference type="PROSITE-ProRule" id="PRU00221"/>
    </source>
</evidence>
<feature type="repeat" description="WD" evidence="3">
    <location>
        <begin position="240"/>
        <end position="281"/>
    </location>
</feature>
<keyword evidence="2" id="KW-0677">Repeat</keyword>
<dbReference type="Pfam" id="PF00400">
    <property type="entry name" value="WD40"/>
    <property type="match status" value="6"/>
</dbReference>
<accession>F4QDA5</accession>
<keyword evidence="5" id="KW-1185">Reference proteome</keyword>
<dbReference type="EMBL" id="GL883029">
    <property type="protein sequence ID" value="EGG13733.1"/>
    <property type="molecule type" value="Genomic_DNA"/>
</dbReference>
<dbReference type="CDD" id="cd00200">
    <property type="entry name" value="WD40"/>
    <property type="match status" value="1"/>
</dbReference>